<evidence type="ECO:0000313" key="4">
    <source>
        <dbReference type="EMBL" id="MCP2727273.1"/>
    </source>
</evidence>
<dbReference type="AlphaFoldDB" id="A0AAE3KM34"/>
<dbReference type="PANTHER" id="PTHR10996:SF257">
    <property type="entry name" value="GLYOXYLATE REDUCTASE 1"/>
    <property type="match status" value="1"/>
</dbReference>
<protein>
    <recommendedName>
        <fullName evidence="3">D-isomer specific 2-hydroxyacid dehydrogenase catalytic domain-containing protein</fullName>
    </recommendedName>
</protein>
<reference evidence="4" key="1">
    <citation type="submission" date="2022-06" db="EMBL/GenBank/DDBJ databases">
        <title>New cyanobacteria of genus Symplocastrum in benthos of Lake Baikal.</title>
        <authorList>
            <person name="Sorokovikova E."/>
            <person name="Tikhonova I."/>
            <person name="Krasnopeev A."/>
            <person name="Evseev P."/>
            <person name="Gladkikh A."/>
            <person name="Belykh O."/>
        </authorList>
    </citation>
    <scope>NUCLEOTIDE SEQUENCE</scope>
    <source>
        <strain evidence="4">BBK-W-15</strain>
    </source>
</reference>
<dbReference type="GO" id="GO:0030267">
    <property type="term" value="F:glyoxylate reductase (NADPH) activity"/>
    <property type="evidence" value="ECO:0007669"/>
    <property type="project" value="TreeGrafter"/>
</dbReference>
<dbReference type="Proteomes" id="UP001204953">
    <property type="component" value="Unassembled WGS sequence"/>
</dbReference>
<evidence type="ECO:0000259" key="3">
    <source>
        <dbReference type="Pfam" id="PF00389"/>
    </source>
</evidence>
<keyword evidence="2" id="KW-0560">Oxidoreductase</keyword>
<proteinExistence type="inferred from homology"/>
<evidence type="ECO:0000256" key="2">
    <source>
        <dbReference type="ARBA" id="ARBA00023002"/>
    </source>
</evidence>
<evidence type="ECO:0000313" key="5">
    <source>
        <dbReference type="Proteomes" id="UP001204953"/>
    </source>
</evidence>
<dbReference type="GO" id="GO:0051287">
    <property type="term" value="F:NAD binding"/>
    <property type="evidence" value="ECO:0007669"/>
    <property type="project" value="InterPro"/>
</dbReference>
<sequence>MAKPKVFITRQLPTELASLEQIVTLEVWRQRQPPPYEVLLEKVKTIDGLLCLLTDRIDCQLIEAATSLKVISIMAVGYDNIDISAATARHIPVGYTPGVLTDAT</sequence>
<gene>
    <name evidence="4" type="ORF">NJ959_02140</name>
</gene>
<dbReference type="Gene3D" id="3.40.50.720">
    <property type="entry name" value="NAD(P)-binding Rossmann-like Domain"/>
    <property type="match status" value="1"/>
</dbReference>
<feature type="domain" description="D-isomer specific 2-hydroxyacid dehydrogenase catalytic" evidence="3">
    <location>
        <begin position="7"/>
        <end position="104"/>
    </location>
</feature>
<dbReference type="SUPFAM" id="SSF52283">
    <property type="entry name" value="Formate/glycerate dehydrogenase catalytic domain-like"/>
    <property type="match status" value="1"/>
</dbReference>
<dbReference type="GO" id="GO:0016618">
    <property type="term" value="F:hydroxypyruvate reductase [NAD(P)H] activity"/>
    <property type="evidence" value="ECO:0007669"/>
    <property type="project" value="TreeGrafter"/>
</dbReference>
<name>A0AAE3KM34_9CYAN</name>
<dbReference type="EMBL" id="JAMZMM010000010">
    <property type="protein sequence ID" value="MCP2727273.1"/>
    <property type="molecule type" value="Genomic_DNA"/>
</dbReference>
<accession>A0AAE3KM34</accession>
<evidence type="ECO:0000256" key="1">
    <source>
        <dbReference type="ARBA" id="ARBA00005854"/>
    </source>
</evidence>
<keyword evidence="5" id="KW-1185">Reference proteome</keyword>
<dbReference type="InterPro" id="IPR050223">
    <property type="entry name" value="D-isomer_2-hydroxyacid_DH"/>
</dbReference>
<comment type="similarity">
    <text evidence="1">Belongs to the D-isomer specific 2-hydroxyacid dehydrogenase family.</text>
</comment>
<dbReference type="PANTHER" id="PTHR10996">
    <property type="entry name" value="2-HYDROXYACID DEHYDROGENASE-RELATED"/>
    <property type="match status" value="1"/>
</dbReference>
<dbReference type="GO" id="GO:0005829">
    <property type="term" value="C:cytosol"/>
    <property type="evidence" value="ECO:0007669"/>
    <property type="project" value="TreeGrafter"/>
</dbReference>
<dbReference type="InterPro" id="IPR006139">
    <property type="entry name" value="D-isomer_2_OHA_DH_cat_dom"/>
</dbReference>
<dbReference type="Pfam" id="PF00389">
    <property type="entry name" value="2-Hacid_dh"/>
    <property type="match status" value="1"/>
</dbReference>
<comment type="caution">
    <text evidence="4">The sequence shown here is derived from an EMBL/GenBank/DDBJ whole genome shotgun (WGS) entry which is preliminary data.</text>
</comment>
<organism evidence="4 5">
    <name type="scientific">Limnofasciculus baicalensis BBK-W-15</name>
    <dbReference type="NCBI Taxonomy" id="2699891"/>
    <lineage>
        <taxon>Bacteria</taxon>
        <taxon>Bacillati</taxon>
        <taxon>Cyanobacteriota</taxon>
        <taxon>Cyanophyceae</taxon>
        <taxon>Coleofasciculales</taxon>
        <taxon>Coleofasciculaceae</taxon>
        <taxon>Limnofasciculus</taxon>
        <taxon>Limnofasciculus baicalensis</taxon>
    </lineage>
</organism>